<reference evidence="19 20" key="1">
    <citation type="submission" date="2014-04" db="EMBL/GenBank/DDBJ databases">
        <authorList>
            <consortium name="DOE Joint Genome Institute"/>
            <person name="Kuo A."/>
            <person name="Kohler A."/>
            <person name="Nagy L.G."/>
            <person name="Floudas D."/>
            <person name="Copeland A."/>
            <person name="Barry K.W."/>
            <person name="Cichocki N."/>
            <person name="Veneault-Fourrey C."/>
            <person name="LaButti K."/>
            <person name="Lindquist E.A."/>
            <person name="Lipzen A."/>
            <person name="Lundell T."/>
            <person name="Morin E."/>
            <person name="Murat C."/>
            <person name="Sun H."/>
            <person name="Tunlid A."/>
            <person name="Henrissat B."/>
            <person name="Grigoriev I.V."/>
            <person name="Hibbett D.S."/>
            <person name="Martin F."/>
            <person name="Nordberg H.P."/>
            <person name="Cantor M.N."/>
            <person name="Hua S.X."/>
        </authorList>
    </citation>
    <scope>NUCLEOTIDE SEQUENCE [LARGE SCALE GENOMIC DNA]</scope>
    <source>
        <strain evidence="19 20">LaAM-08-1</strain>
    </source>
</reference>
<evidence type="ECO:0000256" key="10">
    <source>
        <dbReference type="ARBA" id="ARBA00023136"/>
    </source>
</evidence>
<dbReference type="InterPro" id="IPR002884">
    <property type="entry name" value="P_dom"/>
</dbReference>
<feature type="active site" description="Charge relay system" evidence="13 14">
    <location>
        <position position="196"/>
    </location>
</feature>
<feature type="chain" id="PRO_5002206773" description="P/Homo B domain-containing protein" evidence="17">
    <location>
        <begin position="23"/>
        <end position="839"/>
    </location>
</feature>
<keyword evidence="8" id="KW-0106">Calcium</keyword>
<dbReference type="PANTHER" id="PTHR42884">
    <property type="entry name" value="PROPROTEIN CONVERTASE SUBTILISIN/KEXIN-RELATED"/>
    <property type="match status" value="1"/>
</dbReference>
<evidence type="ECO:0000256" key="14">
    <source>
        <dbReference type="PROSITE-ProRule" id="PRU01240"/>
    </source>
</evidence>
<dbReference type="PROSITE" id="PS00138">
    <property type="entry name" value="SUBTILASE_SER"/>
    <property type="match status" value="1"/>
</dbReference>
<feature type="transmembrane region" description="Helical" evidence="16">
    <location>
        <begin position="720"/>
        <end position="740"/>
    </location>
</feature>
<dbReference type="InterPro" id="IPR008979">
    <property type="entry name" value="Galactose-bd-like_sf"/>
</dbReference>
<evidence type="ECO:0000256" key="8">
    <source>
        <dbReference type="ARBA" id="ARBA00022837"/>
    </source>
</evidence>
<dbReference type="Proteomes" id="UP000054477">
    <property type="component" value="Unassembled WGS sequence"/>
</dbReference>
<keyword evidence="4 16" id="KW-0812">Transmembrane</keyword>
<evidence type="ECO:0000256" key="17">
    <source>
        <dbReference type="SAM" id="SignalP"/>
    </source>
</evidence>
<gene>
    <name evidence="19" type="ORF">K443DRAFT_671558</name>
</gene>
<keyword evidence="5 17" id="KW-0732">Signal</keyword>
<comment type="similarity">
    <text evidence="2">Belongs to the peptidase S8 family. Furin subfamily.</text>
</comment>
<evidence type="ECO:0000256" key="1">
    <source>
        <dbReference type="ARBA" id="ARBA00004370"/>
    </source>
</evidence>
<dbReference type="FunFam" id="3.40.50.200:FF:000005">
    <property type="entry name" value="Proprotein convertase subtilisin/kexin type 7"/>
    <property type="match status" value="1"/>
</dbReference>
<evidence type="ECO:0000256" key="13">
    <source>
        <dbReference type="PIRSR" id="PIRSR615500-1"/>
    </source>
</evidence>
<accession>A0A0C9YNS5</accession>
<dbReference type="STRING" id="1095629.A0A0C9YNS5"/>
<sequence>MHIHWTLLLSVLLAHTVGSTPARRTYDTHDYYVVEHCPNTPGGASLGDAARALGVELVEQAGELRDHWLVRIPKPEVNKRGEGGSDPVVAAFDNLRQKAASGLAARDSDHARGVVSSVRFLSRQELRQREKRAPPPVRPPRFPTLKSVMEDFGIRDPLFSQQWHIVNEENPEHMMNVTGVWEMGLTGKGVLSSLIDDGLDYTHDDLAANFDAANSYDFNDHEALPTPKTDRDHHGTRCAGQIAAIKNDVCGVGIAYDSKVAGLRILSAPISDVDEAAALNYGYQDVSIYSCSWGPRDNGEKMQGPGYLVNKAVVNGINNGRQGKGSIFVFASGNGGGYGDQCNFDGYTNSIYSVTVSSVDHKGLHPYYSEACAANMIVAYSSGDGEYIVTTDRGKNECATNHGGTSAAAPNAVGVFALALEARPDLTWRDIQYICVETAQMINPNDPDWERMASGRMYSYKYGFGVLDAYRYVTVAKDWKLVKPQAWLATETIQLDGGTMDAKKTYTGGRRIGHGGVKSSIKITKDMMVEHNLETLEHITVKVWIDHTRRGDVEVEIVSPHGIRSVLAGSRDRDDDKTGFPGWKFMSVKHWGEDPVGEWTIKVSDQQEPGEKGYFLGWNMVLWGTTIDPSKAKKYEVPLVENLLPANQQGAPSRPSIFEPTSVLHAKPTDLLHGGPGSAAGENTKVAFPSKTASRPGTTNAADDEGWLPSLALSKSKQRALVGAIGLLVLLNIGAATYFWRRKRASQNSYNALDGEDVPLGVVGNGGAAVVRSPRRRALYDVVEEDGEETEDEGDENTALAGRTSAKGLGFHSSFLDDDEPLTAEAATPKYSDQPSQVT</sequence>
<evidence type="ECO:0000256" key="2">
    <source>
        <dbReference type="ARBA" id="ARBA00005325"/>
    </source>
</evidence>
<evidence type="ECO:0000256" key="5">
    <source>
        <dbReference type="ARBA" id="ARBA00022729"/>
    </source>
</evidence>
<comment type="subcellular location">
    <subcellularLocation>
        <location evidence="1">Membrane</location>
    </subcellularLocation>
</comment>
<feature type="active site" description="Charge relay system" evidence="13 14">
    <location>
        <position position="406"/>
    </location>
</feature>
<dbReference type="AlphaFoldDB" id="A0A0C9YNS5"/>
<dbReference type="InterPro" id="IPR000209">
    <property type="entry name" value="Peptidase_S8/S53_dom"/>
</dbReference>
<dbReference type="SUPFAM" id="SSF49785">
    <property type="entry name" value="Galactose-binding domain-like"/>
    <property type="match status" value="1"/>
</dbReference>
<dbReference type="PROSITE" id="PS51829">
    <property type="entry name" value="P_HOMO_B"/>
    <property type="match status" value="1"/>
</dbReference>
<dbReference type="GO" id="GO:0016485">
    <property type="term" value="P:protein processing"/>
    <property type="evidence" value="ECO:0007669"/>
    <property type="project" value="TreeGrafter"/>
</dbReference>
<proteinExistence type="inferred from homology"/>
<keyword evidence="20" id="KW-1185">Reference proteome</keyword>
<keyword evidence="11" id="KW-0865">Zymogen</keyword>
<keyword evidence="6 14" id="KW-0378">Hydrolase</keyword>
<dbReference type="PROSITE" id="PS00137">
    <property type="entry name" value="SUBTILASE_HIS"/>
    <property type="match status" value="1"/>
</dbReference>
<dbReference type="InterPro" id="IPR036852">
    <property type="entry name" value="Peptidase_S8/S53_dom_sf"/>
</dbReference>
<keyword evidence="9 16" id="KW-1133">Transmembrane helix</keyword>
<reference evidence="20" key="2">
    <citation type="submission" date="2015-01" db="EMBL/GenBank/DDBJ databases">
        <title>Evolutionary Origins and Diversification of the Mycorrhizal Mutualists.</title>
        <authorList>
            <consortium name="DOE Joint Genome Institute"/>
            <consortium name="Mycorrhizal Genomics Consortium"/>
            <person name="Kohler A."/>
            <person name="Kuo A."/>
            <person name="Nagy L.G."/>
            <person name="Floudas D."/>
            <person name="Copeland A."/>
            <person name="Barry K.W."/>
            <person name="Cichocki N."/>
            <person name="Veneault-Fourrey C."/>
            <person name="LaButti K."/>
            <person name="Lindquist E.A."/>
            <person name="Lipzen A."/>
            <person name="Lundell T."/>
            <person name="Morin E."/>
            <person name="Murat C."/>
            <person name="Riley R."/>
            <person name="Ohm R."/>
            <person name="Sun H."/>
            <person name="Tunlid A."/>
            <person name="Henrissat B."/>
            <person name="Grigoriev I.V."/>
            <person name="Hibbett D.S."/>
            <person name="Martin F."/>
        </authorList>
    </citation>
    <scope>NUCLEOTIDE SEQUENCE [LARGE SCALE GENOMIC DNA]</scope>
    <source>
        <strain evidence="20">LaAM-08-1</strain>
    </source>
</reference>
<dbReference type="GO" id="GO:0007323">
    <property type="term" value="P:peptide pheromone maturation"/>
    <property type="evidence" value="ECO:0007669"/>
    <property type="project" value="UniProtKB-ARBA"/>
</dbReference>
<feature type="compositionally biased region" description="Acidic residues" evidence="15">
    <location>
        <begin position="782"/>
        <end position="796"/>
    </location>
</feature>
<dbReference type="CDD" id="cd04059">
    <property type="entry name" value="Peptidases_S8_Protein_convertases_Kexins_Furin-like"/>
    <property type="match status" value="1"/>
</dbReference>
<feature type="active site" description="Charge relay system" evidence="13 14">
    <location>
        <position position="234"/>
    </location>
</feature>
<organism evidence="19 20">
    <name type="scientific">Laccaria amethystina LaAM-08-1</name>
    <dbReference type="NCBI Taxonomy" id="1095629"/>
    <lineage>
        <taxon>Eukaryota</taxon>
        <taxon>Fungi</taxon>
        <taxon>Dikarya</taxon>
        <taxon>Basidiomycota</taxon>
        <taxon>Agaricomycotina</taxon>
        <taxon>Agaricomycetes</taxon>
        <taxon>Agaricomycetidae</taxon>
        <taxon>Agaricales</taxon>
        <taxon>Agaricineae</taxon>
        <taxon>Hydnangiaceae</taxon>
        <taxon>Laccaria</taxon>
    </lineage>
</organism>
<evidence type="ECO:0000256" key="15">
    <source>
        <dbReference type="SAM" id="MobiDB-lite"/>
    </source>
</evidence>
<dbReference type="InterPro" id="IPR015500">
    <property type="entry name" value="Peptidase_S8_subtilisin-rel"/>
</dbReference>
<evidence type="ECO:0000313" key="20">
    <source>
        <dbReference type="Proteomes" id="UP000054477"/>
    </source>
</evidence>
<evidence type="ECO:0000256" key="11">
    <source>
        <dbReference type="ARBA" id="ARBA00023145"/>
    </source>
</evidence>
<evidence type="ECO:0000256" key="9">
    <source>
        <dbReference type="ARBA" id="ARBA00022989"/>
    </source>
</evidence>
<feature type="signal peptide" evidence="17">
    <location>
        <begin position="1"/>
        <end position="22"/>
    </location>
</feature>
<dbReference type="OrthoDB" id="300641at2759"/>
<dbReference type="InterPro" id="IPR023828">
    <property type="entry name" value="Peptidase_S8_Ser-AS"/>
</dbReference>
<feature type="region of interest" description="Disordered" evidence="15">
    <location>
        <begin position="782"/>
        <end position="839"/>
    </location>
</feature>
<protein>
    <recommendedName>
        <fullName evidence="18">P/Homo B domain-containing protein</fullName>
    </recommendedName>
</protein>
<evidence type="ECO:0000256" key="3">
    <source>
        <dbReference type="ARBA" id="ARBA00022670"/>
    </source>
</evidence>
<dbReference type="PANTHER" id="PTHR42884:SF14">
    <property type="entry name" value="NEUROENDOCRINE CONVERTASE 1"/>
    <property type="match status" value="1"/>
</dbReference>
<dbReference type="HOGENOM" id="CLU_002976_2_0_1"/>
<dbReference type="PRINTS" id="PR00723">
    <property type="entry name" value="SUBTILISIN"/>
</dbReference>
<dbReference type="InterPro" id="IPR034182">
    <property type="entry name" value="Kexin/furin"/>
</dbReference>
<dbReference type="Gene3D" id="2.60.120.260">
    <property type="entry name" value="Galactose-binding domain-like"/>
    <property type="match status" value="1"/>
</dbReference>
<evidence type="ECO:0000259" key="18">
    <source>
        <dbReference type="PROSITE" id="PS51829"/>
    </source>
</evidence>
<keyword evidence="3 14" id="KW-0645">Protease</keyword>
<dbReference type="EMBL" id="KN838538">
    <property type="protein sequence ID" value="KIK09663.1"/>
    <property type="molecule type" value="Genomic_DNA"/>
</dbReference>
<evidence type="ECO:0000313" key="19">
    <source>
        <dbReference type="EMBL" id="KIK09663.1"/>
    </source>
</evidence>
<dbReference type="SUPFAM" id="SSF52743">
    <property type="entry name" value="Subtilisin-like"/>
    <property type="match status" value="1"/>
</dbReference>
<dbReference type="Pfam" id="PF01483">
    <property type="entry name" value="P_proprotein"/>
    <property type="match status" value="1"/>
</dbReference>
<keyword evidence="7 14" id="KW-0720">Serine protease</keyword>
<evidence type="ECO:0000256" key="16">
    <source>
        <dbReference type="SAM" id="Phobius"/>
    </source>
</evidence>
<dbReference type="PROSITE" id="PS51892">
    <property type="entry name" value="SUBTILASE"/>
    <property type="match status" value="1"/>
</dbReference>
<evidence type="ECO:0000256" key="4">
    <source>
        <dbReference type="ARBA" id="ARBA00022692"/>
    </source>
</evidence>
<evidence type="ECO:0000256" key="6">
    <source>
        <dbReference type="ARBA" id="ARBA00022801"/>
    </source>
</evidence>
<dbReference type="Gene3D" id="3.40.50.200">
    <property type="entry name" value="Peptidase S8/S53 domain"/>
    <property type="match status" value="1"/>
</dbReference>
<dbReference type="GO" id="GO:0000139">
    <property type="term" value="C:Golgi membrane"/>
    <property type="evidence" value="ECO:0007669"/>
    <property type="project" value="TreeGrafter"/>
</dbReference>
<dbReference type="GO" id="GO:0005802">
    <property type="term" value="C:trans-Golgi network"/>
    <property type="evidence" value="ECO:0007669"/>
    <property type="project" value="TreeGrafter"/>
</dbReference>
<dbReference type="InterPro" id="IPR023827">
    <property type="entry name" value="Peptidase_S8_Asp-AS"/>
</dbReference>
<dbReference type="PROSITE" id="PS00136">
    <property type="entry name" value="SUBTILASE_ASP"/>
    <property type="match status" value="1"/>
</dbReference>
<keyword evidence="12" id="KW-0325">Glycoprotein</keyword>
<keyword evidence="10 16" id="KW-0472">Membrane</keyword>
<evidence type="ECO:0000256" key="12">
    <source>
        <dbReference type="ARBA" id="ARBA00023180"/>
    </source>
</evidence>
<dbReference type="Pfam" id="PF00082">
    <property type="entry name" value="Peptidase_S8"/>
    <property type="match status" value="1"/>
</dbReference>
<evidence type="ECO:0000256" key="7">
    <source>
        <dbReference type="ARBA" id="ARBA00022825"/>
    </source>
</evidence>
<dbReference type="FunFam" id="2.60.120.260:FF:000026">
    <property type="entry name" value="proprotein convertase subtilisin/kexin type 7"/>
    <property type="match status" value="1"/>
</dbReference>
<dbReference type="GO" id="GO:0004252">
    <property type="term" value="F:serine-type endopeptidase activity"/>
    <property type="evidence" value="ECO:0007669"/>
    <property type="project" value="UniProtKB-UniRule"/>
</dbReference>
<name>A0A0C9YNS5_9AGAR</name>
<dbReference type="InterPro" id="IPR022398">
    <property type="entry name" value="Peptidase_S8_His-AS"/>
</dbReference>
<feature type="domain" description="P/Homo B" evidence="18">
    <location>
        <begin position="482"/>
        <end position="628"/>
    </location>
</feature>